<evidence type="ECO:0000256" key="1">
    <source>
        <dbReference type="SAM" id="MobiDB-lite"/>
    </source>
</evidence>
<organism evidence="2 3">
    <name type="scientific">Portunus trituberculatus</name>
    <name type="common">Swimming crab</name>
    <name type="synonym">Neptunus trituberculatus</name>
    <dbReference type="NCBI Taxonomy" id="210409"/>
    <lineage>
        <taxon>Eukaryota</taxon>
        <taxon>Metazoa</taxon>
        <taxon>Ecdysozoa</taxon>
        <taxon>Arthropoda</taxon>
        <taxon>Crustacea</taxon>
        <taxon>Multicrustacea</taxon>
        <taxon>Malacostraca</taxon>
        <taxon>Eumalacostraca</taxon>
        <taxon>Eucarida</taxon>
        <taxon>Decapoda</taxon>
        <taxon>Pleocyemata</taxon>
        <taxon>Brachyura</taxon>
        <taxon>Eubrachyura</taxon>
        <taxon>Portunoidea</taxon>
        <taxon>Portunidae</taxon>
        <taxon>Portuninae</taxon>
        <taxon>Portunus</taxon>
    </lineage>
</organism>
<feature type="region of interest" description="Disordered" evidence="1">
    <location>
        <begin position="30"/>
        <end position="65"/>
    </location>
</feature>
<keyword evidence="3" id="KW-1185">Reference proteome</keyword>
<protein>
    <submittedName>
        <fullName evidence="2">Uncharacterized protein</fullName>
    </submittedName>
</protein>
<dbReference type="EMBL" id="VSRR010001840">
    <property type="protein sequence ID" value="MPC28007.1"/>
    <property type="molecule type" value="Genomic_DNA"/>
</dbReference>
<name>A0A5B7E3T0_PORTR</name>
<gene>
    <name evidence="2" type="ORF">E2C01_021200</name>
</gene>
<dbReference type="Proteomes" id="UP000324222">
    <property type="component" value="Unassembled WGS sequence"/>
</dbReference>
<sequence length="65" mass="7163">MPILKPTAGVDAEEMHGFLPPYLPDSPNSFLFPPSHRASLPPGISQQTIELPRPYRPSLSASDRH</sequence>
<evidence type="ECO:0000313" key="2">
    <source>
        <dbReference type="EMBL" id="MPC28007.1"/>
    </source>
</evidence>
<comment type="caution">
    <text evidence="2">The sequence shown here is derived from an EMBL/GenBank/DDBJ whole genome shotgun (WGS) entry which is preliminary data.</text>
</comment>
<reference evidence="2 3" key="1">
    <citation type="submission" date="2019-05" db="EMBL/GenBank/DDBJ databases">
        <title>Another draft genome of Portunus trituberculatus and its Hox gene families provides insights of decapod evolution.</title>
        <authorList>
            <person name="Jeong J.-H."/>
            <person name="Song I."/>
            <person name="Kim S."/>
            <person name="Choi T."/>
            <person name="Kim D."/>
            <person name="Ryu S."/>
            <person name="Kim W."/>
        </authorList>
    </citation>
    <scope>NUCLEOTIDE SEQUENCE [LARGE SCALE GENOMIC DNA]</scope>
    <source>
        <tissue evidence="2">Muscle</tissue>
    </source>
</reference>
<accession>A0A5B7E3T0</accession>
<dbReference type="AlphaFoldDB" id="A0A5B7E3T0"/>
<proteinExistence type="predicted"/>
<evidence type="ECO:0000313" key="3">
    <source>
        <dbReference type="Proteomes" id="UP000324222"/>
    </source>
</evidence>